<evidence type="ECO:0000313" key="3">
    <source>
        <dbReference type="WBParaSite" id="ACAC_0000633001-mRNA-1"/>
    </source>
</evidence>
<organism evidence="2 3">
    <name type="scientific">Angiostrongylus cantonensis</name>
    <name type="common">Rat lungworm</name>
    <dbReference type="NCBI Taxonomy" id="6313"/>
    <lineage>
        <taxon>Eukaryota</taxon>
        <taxon>Metazoa</taxon>
        <taxon>Ecdysozoa</taxon>
        <taxon>Nematoda</taxon>
        <taxon>Chromadorea</taxon>
        <taxon>Rhabditida</taxon>
        <taxon>Rhabditina</taxon>
        <taxon>Rhabditomorpha</taxon>
        <taxon>Strongyloidea</taxon>
        <taxon>Metastrongylidae</taxon>
        <taxon>Angiostrongylus</taxon>
    </lineage>
</organism>
<reference evidence="3" key="2">
    <citation type="submission" date="2017-02" db="UniProtKB">
        <authorList>
            <consortium name="WormBaseParasite"/>
        </authorList>
    </citation>
    <scope>IDENTIFICATION</scope>
</reference>
<proteinExistence type="predicted"/>
<keyword evidence="2" id="KW-1185">Reference proteome</keyword>
<sequence>MESSIAGPGTGGPPNWIRFDEISMTPPIGGFSSSGGQHKPSPGSDKISNERSHLVKEGQFELENIGKDVVTSLPTKEVIAGNESVLCYDYFYSSFFLAF</sequence>
<dbReference type="Proteomes" id="UP000035642">
    <property type="component" value="Unassembled WGS sequence"/>
</dbReference>
<dbReference type="WBParaSite" id="ACAC_0000633001-mRNA-1">
    <property type="protein sequence ID" value="ACAC_0000633001-mRNA-1"/>
    <property type="gene ID" value="ACAC_0000633001"/>
</dbReference>
<evidence type="ECO:0000313" key="2">
    <source>
        <dbReference type="Proteomes" id="UP000035642"/>
    </source>
</evidence>
<name>A0A0K0D8D5_ANGCA</name>
<feature type="region of interest" description="Disordered" evidence="1">
    <location>
        <begin position="1"/>
        <end position="52"/>
    </location>
</feature>
<dbReference type="AlphaFoldDB" id="A0A0K0D8D5"/>
<reference evidence="2" key="1">
    <citation type="submission" date="2012-09" db="EMBL/GenBank/DDBJ databases">
        <authorList>
            <person name="Martin A.A."/>
        </authorList>
    </citation>
    <scope>NUCLEOTIDE SEQUENCE</scope>
</reference>
<accession>A0A0K0D8D5</accession>
<evidence type="ECO:0000256" key="1">
    <source>
        <dbReference type="SAM" id="MobiDB-lite"/>
    </source>
</evidence>
<protein>
    <submittedName>
        <fullName evidence="3">Uncharacterized protein</fullName>
    </submittedName>
</protein>